<sequence>MSIIQTKNLTKSYGSKNSVYDINLSANEGEIYGFLGLNGAGKTTTMRMLLKMINPTSGEIYYSGQSISKLSSEFWNQVGYLIETPHAYPNFTVEENLILYAKQRLIPDSEIKKRIDDISQQLLLDNYRQIKVKDLSLGNNQKIGLAKALIHKPKILLLDEPTNGLDPEGLVVVRNSLLEMAKNGTTIFISSHLLDEMEKLVSRIGILAHGCLLRELNFSEFETCRESKLYIKTDGSVKNLAQYLATKSLQFTSVSEEEILVSDISIKQYSALLQQLQNQKLNPMIFQPVNESLEEFFLRTIRRANHYETDMVND</sequence>
<dbReference type="Pfam" id="PF00005">
    <property type="entry name" value="ABC_tran"/>
    <property type="match status" value="1"/>
</dbReference>
<dbReference type="InterPro" id="IPR027417">
    <property type="entry name" value="P-loop_NTPase"/>
</dbReference>
<dbReference type="InterPro" id="IPR003439">
    <property type="entry name" value="ABC_transporter-like_ATP-bd"/>
</dbReference>
<dbReference type="Gene3D" id="3.40.50.300">
    <property type="entry name" value="P-loop containing nucleotide triphosphate hydrolases"/>
    <property type="match status" value="1"/>
</dbReference>
<dbReference type="GO" id="GO:0016887">
    <property type="term" value="F:ATP hydrolysis activity"/>
    <property type="evidence" value="ECO:0007669"/>
    <property type="project" value="InterPro"/>
</dbReference>
<keyword evidence="4 6" id="KW-0067">ATP-binding</keyword>
<dbReference type="PANTHER" id="PTHR43335:SF4">
    <property type="entry name" value="ABC TRANSPORTER, ATP-BINDING PROTEIN"/>
    <property type="match status" value="1"/>
</dbReference>
<dbReference type="Proteomes" id="UP000656077">
    <property type="component" value="Unassembled WGS sequence"/>
</dbReference>
<dbReference type="SUPFAM" id="SSF52540">
    <property type="entry name" value="P-loop containing nucleoside triphosphate hydrolases"/>
    <property type="match status" value="1"/>
</dbReference>
<protein>
    <submittedName>
        <fullName evidence="6">ATP-binding cassette domain-containing protein</fullName>
    </submittedName>
</protein>
<dbReference type="SMART" id="SM00382">
    <property type="entry name" value="AAA"/>
    <property type="match status" value="1"/>
</dbReference>
<proteinExistence type="inferred from homology"/>
<comment type="caution">
    <text evidence="6">The sequence shown here is derived from an EMBL/GenBank/DDBJ whole genome shotgun (WGS) entry which is preliminary data.</text>
</comment>
<dbReference type="PANTHER" id="PTHR43335">
    <property type="entry name" value="ABC TRANSPORTER, ATP-BINDING PROTEIN"/>
    <property type="match status" value="1"/>
</dbReference>
<dbReference type="InterPro" id="IPR003593">
    <property type="entry name" value="AAA+_ATPase"/>
</dbReference>
<gene>
    <name evidence="6" type="ORF">GKZ28_11330</name>
</gene>
<evidence type="ECO:0000313" key="6">
    <source>
        <dbReference type="EMBL" id="MVX64281.1"/>
    </source>
</evidence>
<evidence type="ECO:0000256" key="4">
    <source>
        <dbReference type="ARBA" id="ARBA00022840"/>
    </source>
</evidence>
<evidence type="ECO:0000259" key="5">
    <source>
        <dbReference type="PROSITE" id="PS50893"/>
    </source>
</evidence>
<evidence type="ECO:0000256" key="1">
    <source>
        <dbReference type="ARBA" id="ARBA00005417"/>
    </source>
</evidence>
<keyword evidence="3" id="KW-0547">Nucleotide-binding</keyword>
<evidence type="ECO:0000256" key="2">
    <source>
        <dbReference type="ARBA" id="ARBA00022448"/>
    </source>
</evidence>
<name>A0A964W299_9CLOT</name>
<dbReference type="AlphaFoldDB" id="A0A964W299"/>
<dbReference type="EMBL" id="WSRQ01000015">
    <property type="protein sequence ID" value="MVX64281.1"/>
    <property type="molecule type" value="Genomic_DNA"/>
</dbReference>
<dbReference type="RefSeq" id="WP_160359270.1">
    <property type="nucleotide sequence ID" value="NZ_WSRQ01000015.1"/>
</dbReference>
<evidence type="ECO:0000313" key="7">
    <source>
        <dbReference type="Proteomes" id="UP000656077"/>
    </source>
</evidence>
<keyword evidence="2" id="KW-0813">Transport</keyword>
<organism evidence="6 7">
    <name type="scientific">Clostridium chromiireducens</name>
    <dbReference type="NCBI Taxonomy" id="225345"/>
    <lineage>
        <taxon>Bacteria</taxon>
        <taxon>Bacillati</taxon>
        <taxon>Bacillota</taxon>
        <taxon>Clostridia</taxon>
        <taxon>Eubacteriales</taxon>
        <taxon>Clostridiaceae</taxon>
        <taxon>Clostridium</taxon>
    </lineage>
</organism>
<reference evidence="6" key="1">
    <citation type="submission" date="2019-12" db="EMBL/GenBank/DDBJ databases">
        <title>Microbes associate with the intestines of laboratory mice.</title>
        <authorList>
            <person name="Navarre W."/>
            <person name="Wong E."/>
        </authorList>
    </citation>
    <scope>NUCLEOTIDE SEQUENCE</scope>
    <source>
        <strain evidence="6">NM79_F5</strain>
    </source>
</reference>
<evidence type="ECO:0000256" key="3">
    <source>
        <dbReference type="ARBA" id="ARBA00022741"/>
    </source>
</evidence>
<comment type="similarity">
    <text evidence="1">Belongs to the ABC transporter superfamily.</text>
</comment>
<dbReference type="GO" id="GO:0005524">
    <property type="term" value="F:ATP binding"/>
    <property type="evidence" value="ECO:0007669"/>
    <property type="project" value="UniProtKB-KW"/>
</dbReference>
<dbReference type="PROSITE" id="PS50893">
    <property type="entry name" value="ABC_TRANSPORTER_2"/>
    <property type="match status" value="1"/>
</dbReference>
<feature type="domain" description="ABC transporter" evidence="5">
    <location>
        <begin position="4"/>
        <end position="234"/>
    </location>
</feature>
<accession>A0A964W299</accession>